<accession>A0ABQ6M018</accession>
<feature type="domain" description="UspA" evidence="5">
    <location>
        <begin position="1"/>
        <end position="136"/>
    </location>
</feature>
<comment type="caution">
    <text evidence="6">The sequence shown here is derived from an EMBL/GenBank/DDBJ whole genome shotgun (WGS) entry which is preliminary data.</text>
</comment>
<evidence type="ECO:0000259" key="5">
    <source>
        <dbReference type="Pfam" id="PF00582"/>
    </source>
</evidence>
<evidence type="ECO:0000313" key="7">
    <source>
        <dbReference type="Proteomes" id="UP001224392"/>
    </source>
</evidence>
<sequence length="289" mass="32236">MKKVLVILDKPKHEQIALQRALDFAGKNNVQLHLMSFVYEPMVSAPHMYDVSTDLIAEMKQGREHWMESLRDKYQLPDNTETEAIWYFDIAGWALEHMATHSYDLVIKTAQKQYGKGGFGSIDWRLIEHAPVPVWLAVNTPWIKREKVVAALDPALDNELHQQLNGRVLAAGGDFASRLDSQLEVAACLPFSGILEELGIAPKPEDHAEKMRAMEPVIQGLLDKAGVESSQMHLLAGKPAREINRVVDRNKAKLMIVGRGVREGAGRLLLGNTAERILGRANTDVLVVP</sequence>
<name>A0ABQ6M018_9GAMM</name>
<evidence type="ECO:0000256" key="2">
    <source>
        <dbReference type="ARBA" id="ARBA00008791"/>
    </source>
</evidence>
<dbReference type="InterPro" id="IPR006016">
    <property type="entry name" value="UspA"/>
</dbReference>
<keyword evidence="3" id="KW-0963">Cytoplasm</keyword>
<evidence type="ECO:0000256" key="1">
    <source>
        <dbReference type="ARBA" id="ARBA00004496"/>
    </source>
</evidence>
<evidence type="ECO:0000256" key="3">
    <source>
        <dbReference type="ARBA" id="ARBA00022490"/>
    </source>
</evidence>
<dbReference type="PANTHER" id="PTHR47892">
    <property type="entry name" value="UNIVERSAL STRESS PROTEIN E"/>
    <property type="match status" value="1"/>
</dbReference>
<dbReference type="PANTHER" id="PTHR47892:SF1">
    <property type="entry name" value="UNIVERSAL STRESS PROTEIN E"/>
    <property type="match status" value="1"/>
</dbReference>
<comment type="subcellular location">
    <subcellularLocation>
        <location evidence="1">Cytoplasm</location>
    </subcellularLocation>
</comment>
<evidence type="ECO:0000256" key="4">
    <source>
        <dbReference type="ARBA" id="ARBA00037131"/>
    </source>
</evidence>
<dbReference type="PRINTS" id="PR01438">
    <property type="entry name" value="UNVRSLSTRESS"/>
</dbReference>
<dbReference type="RefSeq" id="WP_285764323.1">
    <property type="nucleotide sequence ID" value="NZ_BSYJ01000004.1"/>
</dbReference>
<comment type="function">
    <text evidence="4">Required for resistance to DNA-damaging agents.</text>
</comment>
<evidence type="ECO:0000313" key="6">
    <source>
        <dbReference type="EMBL" id="GMG87699.1"/>
    </source>
</evidence>
<comment type="similarity">
    <text evidence="2">Belongs to the universal stress protein A family.</text>
</comment>
<dbReference type="Pfam" id="PF00582">
    <property type="entry name" value="Usp"/>
    <property type="match status" value="2"/>
</dbReference>
<dbReference type="Proteomes" id="UP001224392">
    <property type="component" value="Unassembled WGS sequence"/>
</dbReference>
<dbReference type="Gene3D" id="3.40.50.12370">
    <property type="match status" value="1"/>
</dbReference>
<dbReference type="SUPFAM" id="SSF52402">
    <property type="entry name" value="Adenine nucleotide alpha hydrolases-like"/>
    <property type="match status" value="2"/>
</dbReference>
<dbReference type="CDD" id="cd00293">
    <property type="entry name" value="USP-like"/>
    <property type="match status" value="1"/>
</dbReference>
<organism evidence="6 7">
    <name type="scientific">Biformimicrobium ophioploci</name>
    <dbReference type="NCBI Taxonomy" id="3036711"/>
    <lineage>
        <taxon>Bacteria</taxon>
        <taxon>Pseudomonadati</taxon>
        <taxon>Pseudomonadota</taxon>
        <taxon>Gammaproteobacteria</taxon>
        <taxon>Cellvibrionales</taxon>
        <taxon>Microbulbiferaceae</taxon>
        <taxon>Biformimicrobium</taxon>
    </lineage>
</organism>
<feature type="domain" description="UspA" evidence="5">
    <location>
        <begin position="167"/>
        <end position="289"/>
    </location>
</feature>
<gene>
    <name evidence="6" type="primary">uspE</name>
    <name evidence="6" type="ORF">MNKW57_20200</name>
</gene>
<protein>
    <submittedName>
        <fullName evidence="6">Universal stress protein UspE</fullName>
    </submittedName>
</protein>
<reference evidence="6 7" key="1">
    <citation type="submission" date="2023-04" db="EMBL/GenBank/DDBJ databases">
        <title>Marinobulbifer ophiurae gen. nov., sp. Nov., isolate from tissue of brittle star Ophioplocus japonicus.</title>
        <authorList>
            <person name="Kawano K."/>
            <person name="Sawayama S."/>
            <person name="Nakagawa S."/>
        </authorList>
    </citation>
    <scope>NUCLEOTIDE SEQUENCE [LARGE SCALE GENOMIC DNA]</scope>
    <source>
        <strain evidence="6 7">NKW57</strain>
    </source>
</reference>
<keyword evidence="7" id="KW-1185">Reference proteome</keyword>
<proteinExistence type="inferred from homology"/>
<dbReference type="InterPro" id="IPR006015">
    <property type="entry name" value="Universal_stress_UspA"/>
</dbReference>
<dbReference type="EMBL" id="BSYJ01000004">
    <property type="protein sequence ID" value="GMG87699.1"/>
    <property type="molecule type" value="Genomic_DNA"/>
</dbReference>